<protein>
    <submittedName>
        <fullName evidence="3">Uncharacterized protein</fullName>
    </submittedName>
</protein>
<dbReference type="EMBL" id="JAFNEN010000199">
    <property type="protein sequence ID" value="KAG8189961.1"/>
    <property type="molecule type" value="Genomic_DNA"/>
</dbReference>
<proteinExistence type="predicted"/>
<sequence>MFSFKLFINVIFIFAYINVGHCGQIDESTNVLAVKDPTLLVSTLNGTLFAVNVRTGVVKWKLEEGPILKLNLHGSQRKILPDPRDGSLYMYVNSHTEDDLKKLRYTISDIIYHAPMRSDDGLLYTGKKIASWLIINPHTGEKLDTVTGGADKICPLHEDALYIGRTDFELTLFDIKSGGQSWNLTYSDYSSTTSPKFANDYGIAHFTSCSSGRILSVGKRKGNIMWYHDYGSPVVGLYLMGPEGLQSVPFHSLSPITLEHITQAQTSSQWEHLFSNYKKGTLMPTIYIGHHLHGLYAITSLVDDKQLIIPFAKTNPLLLEGPNATLTIPKDARPMEDEHNHTYYRNGNKVEDILIGHYEIPEYATSVFSPLLQIASDNPVPPPAPSYRPKPGDENNTLAPYCLIDGLLPYMSKHNKDQTLPSVDVQTSTEDLVYERSFFWSWPFVLLLCFFGIILSVAVFFYIQTRKSTSLEDSNTAIEDQNSDHVRVGKICFNPSDVLGHGCYGTFVTEIN</sequence>
<evidence type="ECO:0000313" key="3">
    <source>
        <dbReference type="EMBL" id="KAG8189961.1"/>
    </source>
</evidence>
<feature type="transmembrane region" description="Helical" evidence="1">
    <location>
        <begin position="439"/>
        <end position="463"/>
    </location>
</feature>
<organism evidence="3 4">
    <name type="scientific">Oedothorax gibbosus</name>
    <dbReference type="NCBI Taxonomy" id="931172"/>
    <lineage>
        <taxon>Eukaryota</taxon>
        <taxon>Metazoa</taxon>
        <taxon>Ecdysozoa</taxon>
        <taxon>Arthropoda</taxon>
        <taxon>Chelicerata</taxon>
        <taxon>Arachnida</taxon>
        <taxon>Araneae</taxon>
        <taxon>Araneomorphae</taxon>
        <taxon>Entelegynae</taxon>
        <taxon>Araneoidea</taxon>
        <taxon>Linyphiidae</taxon>
        <taxon>Erigoninae</taxon>
        <taxon>Oedothorax</taxon>
    </lineage>
</organism>
<comment type="caution">
    <text evidence="3">The sequence shown here is derived from an EMBL/GenBank/DDBJ whole genome shotgun (WGS) entry which is preliminary data.</text>
</comment>
<name>A0AAV6V2V6_9ARAC</name>
<keyword evidence="1" id="KW-0472">Membrane</keyword>
<evidence type="ECO:0000256" key="2">
    <source>
        <dbReference type="SAM" id="SignalP"/>
    </source>
</evidence>
<evidence type="ECO:0000313" key="4">
    <source>
        <dbReference type="Proteomes" id="UP000827092"/>
    </source>
</evidence>
<keyword evidence="4" id="KW-1185">Reference proteome</keyword>
<keyword evidence="1" id="KW-1133">Transmembrane helix</keyword>
<dbReference type="AlphaFoldDB" id="A0AAV6V2V6"/>
<gene>
    <name evidence="3" type="ORF">JTE90_009100</name>
</gene>
<keyword evidence="1" id="KW-0812">Transmembrane</keyword>
<dbReference type="Gene3D" id="2.130.10.10">
    <property type="entry name" value="YVTN repeat-like/Quinoprotein amine dehydrogenase"/>
    <property type="match status" value="1"/>
</dbReference>
<dbReference type="SMART" id="SM00564">
    <property type="entry name" value="PQQ"/>
    <property type="match status" value="4"/>
</dbReference>
<accession>A0AAV6V2V6</accession>
<dbReference type="SUPFAM" id="SSF50998">
    <property type="entry name" value="Quinoprotein alcohol dehydrogenase-like"/>
    <property type="match status" value="1"/>
</dbReference>
<reference evidence="3 4" key="1">
    <citation type="journal article" date="2022" name="Nat. Ecol. Evol.">
        <title>A masculinizing supergene underlies an exaggerated male reproductive morph in a spider.</title>
        <authorList>
            <person name="Hendrickx F."/>
            <person name="De Corte Z."/>
            <person name="Sonet G."/>
            <person name="Van Belleghem S.M."/>
            <person name="Kostlbacher S."/>
            <person name="Vangestel C."/>
        </authorList>
    </citation>
    <scope>NUCLEOTIDE SEQUENCE [LARGE SCALE GENOMIC DNA]</scope>
    <source>
        <strain evidence="3">W744_W776</strain>
    </source>
</reference>
<dbReference type="Proteomes" id="UP000827092">
    <property type="component" value="Unassembled WGS sequence"/>
</dbReference>
<feature type="signal peptide" evidence="2">
    <location>
        <begin position="1"/>
        <end position="22"/>
    </location>
</feature>
<keyword evidence="2" id="KW-0732">Signal</keyword>
<dbReference type="InterPro" id="IPR015943">
    <property type="entry name" value="WD40/YVTN_repeat-like_dom_sf"/>
</dbReference>
<dbReference type="InterPro" id="IPR018391">
    <property type="entry name" value="PQQ_b-propeller_rpt"/>
</dbReference>
<evidence type="ECO:0000256" key="1">
    <source>
        <dbReference type="SAM" id="Phobius"/>
    </source>
</evidence>
<dbReference type="InterPro" id="IPR011047">
    <property type="entry name" value="Quinoprotein_ADH-like_sf"/>
</dbReference>
<feature type="chain" id="PRO_5043630538" evidence="2">
    <location>
        <begin position="23"/>
        <end position="512"/>
    </location>
</feature>